<feature type="compositionally biased region" description="Low complexity" evidence="1">
    <location>
        <begin position="45"/>
        <end position="58"/>
    </location>
</feature>
<feature type="region of interest" description="Disordered" evidence="1">
    <location>
        <begin position="21"/>
        <end position="69"/>
    </location>
</feature>
<sequence>MKTSLEAEYWVVDADGNLASADGLVESPRELERERGQERERRRSAASASAGAAAGAGAPRITVTTPLESPSDLGATFAAELEAVRSRAADRERRLVPLGTTINAADDAVGESSERDRIRRAVAGRDICGNRCAGTRVLIDPGREPGRAVDRLNALVALEPALALVNSAPYVRGERVASGARTSCQRTAFYDAWSPDDPERERDRRRRRGRPWGYVDTLEEWRERLEGWGDSLAAAATANGVDERTLGAYSPADLLPSPIRLRDATGPLALPLSVPLPLLEWRAPDTALPSQLLRLVRDLEEAMTQVDRAAVRTRGNREIADGDGRGFADDERIALPGPRTLADLAEAAVRDGLANRGVADYLEWAGFSVDDYHPISRRIDGRQYVTAGDARDLRLEYAARLEEDLDSLLESGSGSGSGSESIDP</sequence>
<organism evidence="2 3">
    <name type="scientific">Natronobacterium haloterrestre</name>
    <name type="common">Halobiforma haloterrestris</name>
    <dbReference type="NCBI Taxonomy" id="148448"/>
    <lineage>
        <taxon>Archaea</taxon>
        <taxon>Methanobacteriati</taxon>
        <taxon>Methanobacteriota</taxon>
        <taxon>Stenosarchaea group</taxon>
        <taxon>Halobacteria</taxon>
        <taxon>Halobacteriales</taxon>
        <taxon>Natrialbaceae</taxon>
        <taxon>Natronobacterium</taxon>
    </lineage>
</organism>
<protein>
    <recommendedName>
        <fullName evidence="4">Glutamate-cysteine ligase family 2(GCS2)</fullName>
    </recommendedName>
</protein>
<gene>
    <name evidence="2" type="ORF">SAMN05444422_106209</name>
</gene>
<keyword evidence="3" id="KW-1185">Reference proteome</keyword>
<dbReference type="Gene3D" id="3.30.590.20">
    <property type="match status" value="1"/>
</dbReference>
<dbReference type="OrthoDB" id="156252at2157"/>
<proteinExistence type="predicted"/>
<feature type="compositionally biased region" description="Basic and acidic residues" evidence="1">
    <location>
        <begin position="27"/>
        <end position="43"/>
    </location>
</feature>
<evidence type="ECO:0008006" key="4">
    <source>
        <dbReference type="Google" id="ProtNLM"/>
    </source>
</evidence>
<dbReference type="AlphaFoldDB" id="A0A1I1HW13"/>
<name>A0A1I1HW13_NATHA</name>
<dbReference type="RefSeq" id="WP_089788538.1">
    <property type="nucleotide sequence ID" value="NZ_FOKW01000006.1"/>
</dbReference>
<accession>A0A1I1HW13</accession>
<evidence type="ECO:0000313" key="2">
    <source>
        <dbReference type="EMBL" id="SFC28339.1"/>
    </source>
</evidence>
<reference evidence="3" key="1">
    <citation type="submission" date="2016-10" db="EMBL/GenBank/DDBJ databases">
        <authorList>
            <person name="Varghese N."/>
            <person name="Submissions S."/>
        </authorList>
    </citation>
    <scope>NUCLEOTIDE SEQUENCE [LARGE SCALE GENOMIC DNA]</scope>
    <source>
        <strain evidence="3">DSM 13078</strain>
    </source>
</reference>
<evidence type="ECO:0000313" key="3">
    <source>
        <dbReference type="Proteomes" id="UP000199161"/>
    </source>
</evidence>
<dbReference type="EMBL" id="FOKW01000006">
    <property type="protein sequence ID" value="SFC28339.1"/>
    <property type="molecule type" value="Genomic_DNA"/>
</dbReference>
<dbReference type="Proteomes" id="UP000199161">
    <property type="component" value="Unassembled WGS sequence"/>
</dbReference>
<evidence type="ECO:0000256" key="1">
    <source>
        <dbReference type="SAM" id="MobiDB-lite"/>
    </source>
</evidence>